<sequence>MGGNNGRPVYGLPHGPPHALSRAPAAPVVRPAILDAIRTGGGPDSAGAAG</sequence>
<organism evidence="2 3">
    <name type="scientific">Streptomyces cheonanensis</name>
    <dbReference type="NCBI Taxonomy" id="312720"/>
    <lineage>
        <taxon>Bacteria</taxon>
        <taxon>Bacillati</taxon>
        <taxon>Actinomycetota</taxon>
        <taxon>Actinomycetes</taxon>
        <taxon>Kitasatosporales</taxon>
        <taxon>Streptomycetaceae</taxon>
        <taxon>Streptomyces</taxon>
    </lineage>
</organism>
<dbReference type="Proteomes" id="UP001403094">
    <property type="component" value="Unassembled WGS sequence"/>
</dbReference>
<proteinExistence type="predicted"/>
<comment type="caution">
    <text evidence="2">The sequence shown here is derived from an EMBL/GenBank/DDBJ whole genome shotgun (WGS) entry which is preliminary data.</text>
</comment>
<keyword evidence="3" id="KW-1185">Reference proteome</keyword>
<protein>
    <submittedName>
        <fullName evidence="2">Uncharacterized protein</fullName>
    </submittedName>
</protein>
<reference evidence="2 3" key="1">
    <citation type="journal article" date="2019" name="Int. J. Syst. Evol. Microbiol.">
        <title>The Global Catalogue of Microorganisms (GCM) 10K type strain sequencing project: providing services to taxonomists for standard genome sequencing and annotation.</title>
        <authorList>
            <consortium name="The Broad Institute Genomics Platform"/>
            <consortium name="The Broad Institute Genome Sequencing Center for Infectious Disease"/>
            <person name="Wu L."/>
            <person name="Ma J."/>
        </authorList>
    </citation>
    <scope>NUCLEOTIDE SEQUENCE [LARGE SCALE GENOMIC DNA]</scope>
    <source>
        <strain evidence="2 3">JCM 14549</strain>
    </source>
</reference>
<feature type="region of interest" description="Disordered" evidence="1">
    <location>
        <begin position="1"/>
        <end position="24"/>
    </location>
</feature>
<evidence type="ECO:0000256" key="1">
    <source>
        <dbReference type="SAM" id="MobiDB-lite"/>
    </source>
</evidence>
<evidence type="ECO:0000313" key="2">
    <source>
        <dbReference type="EMBL" id="GAA2063758.1"/>
    </source>
</evidence>
<dbReference type="EMBL" id="BAAANQ010000014">
    <property type="protein sequence ID" value="GAA2063758.1"/>
    <property type="molecule type" value="Genomic_DNA"/>
</dbReference>
<evidence type="ECO:0000313" key="3">
    <source>
        <dbReference type="Proteomes" id="UP001403094"/>
    </source>
</evidence>
<accession>A0ABN2VJ70</accession>
<name>A0ABN2VJ70_9ACTN</name>
<gene>
    <name evidence="2" type="ORF">GCM10009757_48900</name>
</gene>